<evidence type="ECO:0000313" key="3">
    <source>
        <dbReference type="Proteomes" id="UP001595075"/>
    </source>
</evidence>
<feature type="region of interest" description="Disordered" evidence="1">
    <location>
        <begin position="1"/>
        <end position="27"/>
    </location>
</feature>
<protein>
    <submittedName>
        <fullName evidence="2">Uncharacterized protein</fullName>
    </submittedName>
</protein>
<evidence type="ECO:0000256" key="1">
    <source>
        <dbReference type="SAM" id="MobiDB-lite"/>
    </source>
</evidence>
<dbReference type="EMBL" id="JAZHXI010000013">
    <property type="protein sequence ID" value="KAL2064600.1"/>
    <property type="molecule type" value="Genomic_DNA"/>
</dbReference>
<proteinExistence type="predicted"/>
<sequence>MTNEVALRADNSRQSSPEPHSLTETSESSISFFSVVTRGGFPEHEDKIQPWKQAWNGPQKPSSDGRLLVGCPKKTVYGSNVLGGY</sequence>
<accession>A0ABR4C4J9</accession>
<evidence type="ECO:0000313" key="2">
    <source>
        <dbReference type="EMBL" id="KAL2064600.1"/>
    </source>
</evidence>
<comment type="caution">
    <text evidence="2">The sequence shown here is derived from an EMBL/GenBank/DDBJ whole genome shotgun (WGS) entry which is preliminary data.</text>
</comment>
<dbReference type="Proteomes" id="UP001595075">
    <property type="component" value="Unassembled WGS sequence"/>
</dbReference>
<keyword evidence="3" id="KW-1185">Reference proteome</keyword>
<organism evidence="2 3">
    <name type="scientific">Oculimacula yallundae</name>
    <dbReference type="NCBI Taxonomy" id="86028"/>
    <lineage>
        <taxon>Eukaryota</taxon>
        <taxon>Fungi</taxon>
        <taxon>Dikarya</taxon>
        <taxon>Ascomycota</taxon>
        <taxon>Pezizomycotina</taxon>
        <taxon>Leotiomycetes</taxon>
        <taxon>Helotiales</taxon>
        <taxon>Ploettnerulaceae</taxon>
        <taxon>Oculimacula</taxon>
    </lineage>
</organism>
<name>A0ABR4C4J9_9HELO</name>
<reference evidence="2 3" key="1">
    <citation type="journal article" date="2024" name="Commun. Biol.">
        <title>Comparative genomic analysis of thermophilic fungi reveals convergent evolutionary adaptations and gene losses.</title>
        <authorList>
            <person name="Steindorff A.S."/>
            <person name="Aguilar-Pontes M.V."/>
            <person name="Robinson A.J."/>
            <person name="Andreopoulos B."/>
            <person name="LaButti K."/>
            <person name="Kuo A."/>
            <person name="Mondo S."/>
            <person name="Riley R."/>
            <person name="Otillar R."/>
            <person name="Haridas S."/>
            <person name="Lipzen A."/>
            <person name="Grimwood J."/>
            <person name="Schmutz J."/>
            <person name="Clum A."/>
            <person name="Reid I.D."/>
            <person name="Moisan M.C."/>
            <person name="Butler G."/>
            <person name="Nguyen T.T.M."/>
            <person name="Dewar K."/>
            <person name="Conant G."/>
            <person name="Drula E."/>
            <person name="Henrissat B."/>
            <person name="Hansel C."/>
            <person name="Singer S."/>
            <person name="Hutchinson M.I."/>
            <person name="de Vries R.P."/>
            <person name="Natvig D.O."/>
            <person name="Powell A.J."/>
            <person name="Tsang A."/>
            <person name="Grigoriev I.V."/>
        </authorList>
    </citation>
    <scope>NUCLEOTIDE SEQUENCE [LARGE SCALE GENOMIC DNA]</scope>
    <source>
        <strain evidence="2 3">CBS 494.80</strain>
    </source>
</reference>
<gene>
    <name evidence="2" type="ORF">VTL71DRAFT_3737</name>
</gene>